<reference evidence="1 2" key="1">
    <citation type="submission" date="2016-10" db="EMBL/GenBank/DDBJ databases">
        <authorList>
            <person name="de Groot N.N."/>
        </authorList>
    </citation>
    <scope>NUCLEOTIDE SEQUENCE [LARGE SCALE GENOMIC DNA]</scope>
    <source>
        <strain evidence="1 2">DSM 21001</strain>
    </source>
</reference>
<dbReference type="Pfam" id="PF02082">
    <property type="entry name" value="Rrf2"/>
    <property type="match status" value="1"/>
</dbReference>
<evidence type="ECO:0000313" key="1">
    <source>
        <dbReference type="EMBL" id="SFS02698.1"/>
    </source>
</evidence>
<dbReference type="GO" id="GO:0005829">
    <property type="term" value="C:cytosol"/>
    <property type="evidence" value="ECO:0007669"/>
    <property type="project" value="TreeGrafter"/>
</dbReference>
<evidence type="ECO:0000313" key="2">
    <source>
        <dbReference type="Proteomes" id="UP000199024"/>
    </source>
</evidence>
<dbReference type="PANTHER" id="PTHR33221:SF15">
    <property type="entry name" value="HTH-TYPE TRANSCRIPTIONAL REGULATOR YWGB-RELATED"/>
    <property type="match status" value="1"/>
</dbReference>
<dbReference type="Proteomes" id="UP000199024">
    <property type="component" value="Unassembled WGS sequence"/>
</dbReference>
<dbReference type="EMBL" id="FOZL01000001">
    <property type="protein sequence ID" value="SFS02698.1"/>
    <property type="molecule type" value="Genomic_DNA"/>
</dbReference>
<proteinExistence type="predicted"/>
<dbReference type="PROSITE" id="PS51197">
    <property type="entry name" value="HTH_RRF2_2"/>
    <property type="match status" value="1"/>
</dbReference>
<protein>
    <submittedName>
        <fullName evidence="1">Transcriptional regulator, BadM/Rrf2 family</fullName>
    </submittedName>
</protein>
<dbReference type="OrthoDB" id="213028at2"/>
<dbReference type="GO" id="GO:0003700">
    <property type="term" value="F:DNA-binding transcription factor activity"/>
    <property type="evidence" value="ECO:0007669"/>
    <property type="project" value="TreeGrafter"/>
</dbReference>
<dbReference type="RefSeq" id="WP_089836662.1">
    <property type="nucleotide sequence ID" value="NZ_FOZL01000001.1"/>
</dbReference>
<dbReference type="InterPro" id="IPR036390">
    <property type="entry name" value="WH_DNA-bd_sf"/>
</dbReference>
<organism evidence="1 2">
    <name type="scientific">Granulicella pectinivorans</name>
    <dbReference type="NCBI Taxonomy" id="474950"/>
    <lineage>
        <taxon>Bacteria</taxon>
        <taxon>Pseudomonadati</taxon>
        <taxon>Acidobacteriota</taxon>
        <taxon>Terriglobia</taxon>
        <taxon>Terriglobales</taxon>
        <taxon>Acidobacteriaceae</taxon>
        <taxon>Granulicella</taxon>
    </lineage>
</organism>
<sequence>MNSRFSIAAHILTLLASTPGERMTSEWIAGSVGTHAVVIRRQLALLRRAGLVGSKGSTGGGWLLLRAPEAITLAEVRRALGEEASFRMHQEPNPECMVGQGVKGALEDVYADAEAAVDRSLEGWTLSDLLDRTRVRGKSSSSKTQV</sequence>
<name>A0A1I6LHC1_9BACT</name>
<dbReference type="Gene3D" id="1.10.10.10">
    <property type="entry name" value="Winged helix-like DNA-binding domain superfamily/Winged helix DNA-binding domain"/>
    <property type="match status" value="1"/>
</dbReference>
<keyword evidence="2" id="KW-1185">Reference proteome</keyword>
<accession>A0A1I6LHC1</accession>
<dbReference type="InterPro" id="IPR000944">
    <property type="entry name" value="Tscrpt_reg_Rrf2"/>
</dbReference>
<dbReference type="PANTHER" id="PTHR33221">
    <property type="entry name" value="WINGED HELIX-TURN-HELIX TRANSCRIPTIONAL REGULATOR, RRF2 FAMILY"/>
    <property type="match status" value="1"/>
</dbReference>
<dbReference type="AlphaFoldDB" id="A0A1I6LHC1"/>
<gene>
    <name evidence="1" type="ORF">SAMN05421771_0703</name>
</gene>
<dbReference type="SUPFAM" id="SSF46785">
    <property type="entry name" value="Winged helix' DNA-binding domain"/>
    <property type="match status" value="1"/>
</dbReference>
<dbReference type="InterPro" id="IPR036388">
    <property type="entry name" value="WH-like_DNA-bd_sf"/>
</dbReference>
<dbReference type="STRING" id="474950.SAMN05421771_0703"/>